<sequence>MFVPILLAALTALPAITAQYTVSQSTARVSSTATRCTTRYGFNPLPTGVQGVPTWYSFSATTVTYQVISTSRSTVTVTPDATTFTDVRTTTNIITTTTSSTPSPTTIATSAGFLPLVVVDLASATPIPRIKRLALADHAANEVSHPLKRQTAPGNSGGYIAYPNGTYSGLYRRFAHRVDCNVNVRVNETVTTDVLGAPETKVVPQGTASVLTTLTFTTTTTITEIAPTPTVYAACAGNNVVNHITDINGNTLVFDRVIYRPIEGFPVQNELVVNTTSAVNCCIACQNTPNCAGSFYAGGISECHLRLTQPFTPYPPALPSPSSGTGLPYPSPSAGTLAPYPIPSNGSFFPTASGYVTATASSLVPIGTGTPGNGTGTPGNGTVTPPSNGTCAAGSLSQYLGTIRGQNGNDFPEKYALSFSNGPCGRFSVSPIPVPFEWPGPVKVKRDGIAAA</sequence>
<name>A0A6A6RU46_9PLEO</name>
<keyword evidence="1" id="KW-0732">Signal</keyword>
<dbReference type="EMBL" id="MU006788">
    <property type="protein sequence ID" value="KAF2639076.1"/>
    <property type="molecule type" value="Genomic_DNA"/>
</dbReference>
<gene>
    <name evidence="2" type="ORF">P280DRAFT_70585</name>
</gene>
<keyword evidence="3" id="KW-1185">Reference proteome</keyword>
<organism evidence="2 3">
    <name type="scientific">Massarina eburnea CBS 473.64</name>
    <dbReference type="NCBI Taxonomy" id="1395130"/>
    <lineage>
        <taxon>Eukaryota</taxon>
        <taxon>Fungi</taxon>
        <taxon>Dikarya</taxon>
        <taxon>Ascomycota</taxon>
        <taxon>Pezizomycotina</taxon>
        <taxon>Dothideomycetes</taxon>
        <taxon>Pleosporomycetidae</taxon>
        <taxon>Pleosporales</taxon>
        <taxon>Massarineae</taxon>
        <taxon>Massarinaceae</taxon>
        <taxon>Massarina</taxon>
    </lineage>
</organism>
<dbReference type="AlphaFoldDB" id="A0A6A6RU46"/>
<evidence type="ECO:0000313" key="3">
    <source>
        <dbReference type="Proteomes" id="UP000799753"/>
    </source>
</evidence>
<accession>A0A6A6RU46</accession>
<feature type="chain" id="PRO_5025667887" description="Apple domain-containing protein" evidence="1">
    <location>
        <begin position="19"/>
        <end position="452"/>
    </location>
</feature>
<evidence type="ECO:0000313" key="2">
    <source>
        <dbReference type="EMBL" id="KAF2639076.1"/>
    </source>
</evidence>
<evidence type="ECO:0000256" key="1">
    <source>
        <dbReference type="SAM" id="SignalP"/>
    </source>
</evidence>
<dbReference type="OrthoDB" id="5428787at2759"/>
<feature type="signal peptide" evidence="1">
    <location>
        <begin position="1"/>
        <end position="18"/>
    </location>
</feature>
<dbReference type="Proteomes" id="UP000799753">
    <property type="component" value="Unassembled WGS sequence"/>
</dbReference>
<evidence type="ECO:0008006" key="4">
    <source>
        <dbReference type="Google" id="ProtNLM"/>
    </source>
</evidence>
<reference evidence="2" key="1">
    <citation type="journal article" date="2020" name="Stud. Mycol.">
        <title>101 Dothideomycetes genomes: a test case for predicting lifestyles and emergence of pathogens.</title>
        <authorList>
            <person name="Haridas S."/>
            <person name="Albert R."/>
            <person name="Binder M."/>
            <person name="Bloem J."/>
            <person name="Labutti K."/>
            <person name="Salamov A."/>
            <person name="Andreopoulos B."/>
            <person name="Baker S."/>
            <person name="Barry K."/>
            <person name="Bills G."/>
            <person name="Bluhm B."/>
            <person name="Cannon C."/>
            <person name="Castanera R."/>
            <person name="Culley D."/>
            <person name="Daum C."/>
            <person name="Ezra D."/>
            <person name="Gonzalez J."/>
            <person name="Henrissat B."/>
            <person name="Kuo A."/>
            <person name="Liang C."/>
            <person name="Lipzen A."/>
            <person name="Lutzoni F."/>
            <person name="Magnuson J."/>
            <person name="Mondo S."/>
            <person name="Nolan M."/>
            <person name="Ohm R."/>
            <person name="Pangilinan J."/>
            <person name="Park H.-J."/>
            <person name="Ramirez L."/>
            <person name="Alfaro M."/>
            <person name="Sun H."/>
            <person name="Tritt A."/>
            <person name="Yoshinaga Y."/>
            <person name="Zwiers L.-H."/>
            <person name="Turgeon B."/>
            <person name="Goodwin S."/>
            <person name="Spatafora J."/>
            <person name="Crous P."/>
            <person name="Grigoriev I."/>
        </authorList>
    </citation>
    <scope>NUCLEOTIDE SEQUENCE</scope>
    <source>
        <strain evidence="2">CBS 473.64</strain>
    </source>
</reference>
<proteinExistence type="predicted"/>
<protein>
    <recommendedName>
        <fullName evidence="4">Apple domain-containing protein</fullName>
    </recommendedName>
</protein>